<dbReference type="RefSeq" id="WP_006013232.1">
    <property type="nucleotide sequence ID" value="NZ_BAEQ01000050.1"/>
</dbReference>
<feature type="chain" id="PRO_5003897917" evidence="1">
    <location>
        <begin position="26"/>
        <end position="209"/>
    </location>
</feature>
<reference evidence="5" key="1">
    <citation type="journal article" date="2014" name="Environ. Microbiol.">
        <title>Comparative genomics of the marine bacterial genus Glaciecola reveals the high degree of genomic diversity and genomic characteristic for cold adaptation.</title>
        <authorList>
            <person name="Qin Q.L."/>
            <person name="Xie B.B."/>
            <person name="Yu Y."/>
            <person name="Shu Y.L."/>
            <person name="Rong J.C."/>
            <person name="Zhang Y.J."/>
            <person name="Zhao D.L."/>
            <person name="Chen X.L."/>
            <person name="Zhang X.Y."/>
            <person name="Chen B."/>
            <person name="Zhou B.C."/>
            <person name="Zhang Y.Z."/>
        </authorList>
    </citation>
    <scope>NUCLEOTIDE SEQUENCE [LARGE SCALE GENOMIC DNA]</scope>
    <source>
        <strain evidence="5">ACAM 615</strain>
    </source>
</reference>
<feature type="domain" description="DUF642" evidence="2">
    <location>
        <begin position="26"/>
        <end position="181"/>
    </location>
</feature>
<comment type="caution">
    <text evidence="4">The sequence shown here is derived from an EMBL/GenBank/DDBJ whole genome shotgun (WGS) entry which is preliminary data.</text>
</comment>
<sequence>MNKKSFSALVTATILGMLLTTSANANLIQNGGFEVAPTGPTLGGGSFWQYYSSGSIADWSGSNLELWTNNGQYEGEVHAELNAHASTNTAWSIFQTFSTISGQSYDLFFAYKARRGNNQNSSEVFNVSVGDLNTNVSDHVTNSWKTFSQSFKATSTSTTLRFTAVTPLTGTLGNFLDDIRVTVPEPGALALLGLGLLGLGIARKRNKRA</sequence>
<dbReference type="Pfam" id="PF07589">
    <property type="entry name" value="PEP-CTERM"/>
    <property type="match status" value="1"/>
</dbReference>
<keyword evidence="5" id="KW-1185">Reference proteome</keyword>
<dbReference type="SUPFAM" id="SSF49785">
    <property type="entry name" value="Galactose-binding domain-like"/>
    <property type="match status" value="1"/>
</dbReference>
<dbReference type="InterPro" id="IPR013424">
    <property type="entry name" value="Ice-binding_C"/>
</dbReference>
<dbReference type="Pfam" id="PF04862">
    <property type="entry name" value="DUF642"/>
    <property type="match status" value="1"/>
</dbReference>
<evidence type="ECO:0000313" key="4">
    <source>
        <dbReference type="EMBL" id="GAC29821.1"/>
    </source>
</evidence>
<dbReference type="AlphaFoldDB" id="K6Z0Y3"/>
<evidence type="ECO:0000259" key="3">
    <source>
        <dbReference type="Pfam" id="PF07589"/>
    </source>
</evidence>
<organism evidence="4 5">
    <name type="scientific">Brumicola pallidula DSM 14239 = ACAM 615</name>
    <dbReference type="NCBI Taxonomy" id="1121922"/>
    <lineage>
        <taxon>Bacteria</taxon>
        <taxon>Pseudomonadati</taxon>
        <taxon>Pseudomonadota</taxon>
        <taxon>Gammaproteobacteria</taxon>
        <taxon>Alteromonadales</taxon>
        <taxon>Alteromonadaceae</taxon>
        <taxon>Brumicola</taxon>
    </lineage>
</organism>
<evidence type="ECO:0000313" key="5">
    <source>
        <dbReference type="Proteomes" id="UP000006251"/>
    </source>
</evidence>
<dbReference type="InterPro" id="IPR008979">
    <property type="entry name" value="Galactose-bd-like_sf"/>
</dbReference>
<proteinExistence type="predicted"/>
<accession>K6Z0Y3</accession>
<dbReference type="Proteomes" id="UP000006251">
    <property type="component" value="Unassembled WGS sequence"/>
</dbReference>
<dbReference type="STRING" id="1121922.GCA_000428905_00449"/>
<keyword evidence="1" id="KW-0732">Signal</keyword>
<name>K6Z0Y3_9ALTE</name>
<dbReference type="NCBIfam" id="TIGR02595">
    <property type="entry name" value="PEP_CTERM"/>
    <property type="match status" value="1"/>
</dbReference>
<dbReference type="OrthoDB" id="5761316at2"/>
<protein>
    <submittedName>
        <fullName evidence="4">Response regulator receiver domain protein</fullName>
    </submittedName>
</protein>
<dbReference type="InterPro" id="IPR006946">
    <property type="entry name" value="DGR2-like_dom"/>
</dbReference>
<dbReference type="Gene3D" id="2.60.120.260">
    <property type="entry name" value="Galactose-binding domain-like"/>
    <property type="match status" value="1"/>
</dbReference>
<evidence type="ECO:0000256" key="1">
    <source>
        <dbReference type="SAM" id="SignalP"/>
    </source>
</evidence>
<evidence type="ECO:0000259" key="2">
    <source>
        <dbReference type="Pfam" id="PF04862"/>
    </source>
</evidence>
<feature type="domain" description="Ice-binding protein C-terminal" evidence="3">
    <location>
        <begin position="182"/>
        <end position="204"/>
    </location>
</feature>
<gene>
    <name evidence="4" type="ORF">GPAL_2970</name>
</gene>
<dbReference type="EMBL" id="BAEQ01000050">
    <property type="protein sequence ID" value="GAC29821.1"/>
    <property type="molecule type" value="Genomic_DNA"/>
</dbReference>
<feature type="signal peptide" evidence="1">
    <location>
        <begin position="1"/>
        <end position="25"/>
    </location>
</feature>